<feature type="domain" description="Enoyl reductase (ER)" evidence="3">
    <location>
        <begin position="10"/>
        <end position="324"/>
    </location>
</feature>
<dbReference type="PANTHER" id="PTHR48106">
    <property type="entry name" value="QUINONE OXIDOREDUCTASE PIG3-RELATED"/>
    <property type="match status" value="1"/>
</dbReference>
<dbReference type="Pfam" id="PF13602">
    <property type="entry name" value="ADH_zinc_N_2"/>
    <property type="match status" value="1"/>
</dbReference>
<dbReference type="Pfam" id="PF08240">
    <property type="entry name" value="ADH_N"/>
    <property type="match status" value="1"/>
</dbReference>
<protein>
    <submittedName>
        <fullName evidence="4">NADPH2:quinone reductase</fullName>
    </submittedName>
</protein>
<keyword evidence="2" id="KW-0560">Oxidoreductase</keyword>
<keyword evidence="1" id="KW-0521">NADP</keyword>
<dbReference type="InterPro" id="IPR020843">
    <property type="entry name" value="ER"/>
</dbReference>
<dbReference type="CDD" id="cd08244">
    <property type="entry name" value="MDR_enoyl_red"/>
    <property type="match status" value="1"/>
</dbReference>
<dbReference type="SMART" id="SM00829">
    <property type="entry name" value="PKS_ER"/>
    <property type="match status" value="1"/>
</dbReference>
<dbReference type="InterPro" id="IPR036291">
    <property type="entry name" value="NAD(P)-bd_dom_sf"/>
</dbReference>
<dbReference type="Proteomes" id="UP000199529">
    <property type="component" value="Unassembled WGS sequence"/>
</dbReference>
<gene>
    <name evidence="4" type="ORF">SAMN05216215_107431</name>
</gene>
<evidence type="ECO:0000259" key="3">
    <source>
        <dbReference type="SMART" id="SM00829"/>
    </source>
</evidence>
<dbReference type="STRING" id="418495.SAMN05216215_107431"/>
<dbReference type="GO" id="GO:0070402">
    <property type="term" value="F:NADPH binding"/>
    <property type="evidence" value="ECO:0007669"/>
    <property type="project" value="TreeGrafter"/>
</dbReference>
<dbReference type="InterPro" id="IPR013154">
    <property type="entry name" value="ADH-like_N"/>
</dbReference>
<dbReference type="Gene3D" id="3.90.180.10">
    <property type="entry name" value="Medium-chain alcohol dehydrogenases, catalytic domain"/>
    <property type="match status" value="1"/>
</dbReference>
<dbReference type="InterPro" id="IPR002364">
    <property type="entry name" value="Quin_OxRdtase/zeta-crystal_CS"/>
</dbReference>
<dbReference type="InterPro" id="IPR011032">
    <property type="entry name" value="GroES-like_sf"/>
</dbReference>
<dbReference type="GO" id="GO:0008270">
    <property type="term" value="F:zinc ion binding"/>
    <property type="evidence" value="ECO:0007669"/>
    <property type="project" value="InterPro"/>
</dbReference>
<dbReference type="RefSeq" id="WP_093277487.1">
    <property type="nucleotide sequence ID" value="NZ_FNOK01000074.1"/>
</dbReference>
<sequence length="328" mass="33944">MHAIRQYEFGPAEVLRYEEVPDPVPGPGQVRIAVAAAGVHVIDTAIRQGMQHGPFPPYELPMTPGREVAGVVDALGAGVDAEWLGRRVVAHLGMASGGYAELAVRDVEALQVLPDDVGFDAAVAMIGTGRTTMSILRIARPTADDVVLVTSAAGGIGALAVQHARNIGATVVGAAGGPAKVAKVRELGADVAVDYTAPGWPETVRHALDGREVSLVLDGAGGEYGRAAFDLLGAGGRITMYGREFGEHRFTSDELIARSVAANVALGPNLLKVPGGMRALETEALAALADGSLRPLVGTPFALADAAKAHAALENRETYGKVVLRPHP</sequence>
<dbReference type="SUPFAM" id="SSF51735">
    <property type="entry name" value="NAD(P)-binding Rossmann-fold domains"/>
    <property type="match status" value="1"/>
</dbReference>
<reference evidence="5" key="1">
    <citation type="submission" date="2016-10" db="EMBL/GenBank/DDBJ databases">
        <authorList>
            <person name="Varghese N."/>
            <person name="Submissions S."/>
        </authorList>
    </citation>
    <scope>NUCLEOTIDE SEQUENCE [LARGE SCALE GENOMIC DNA]</scope>
    <source>
        <strain evidence="5">CGMCC 4.3530</strain>
    </source>
</reference>
<name>A0A1H3T2J2_9PSEU</name>
<dbReference type="SUPFAM" id="SSF50129">
    <property type="entry name" value="GroES-like"/>
    <property type="match status" value="1"/>
</dbReference>
<evidence type="ECO:0000313" key="5">
    <source>
        <dbReference type="Proteomes" id="UP000199529"/>
    </source>
</evidence>
<proteinExistence type="predicted"/>
<organism evidence="4 5">
    <name type="scientific">Saccharopolyspora shandongensis</name>
    <dbReference type="NCBI Taxonomy" id="418495"/>
    <lineage>
        <taxon>Bacteria</taxon>
        <taxon>Bacillati</taxon>
        <taxon>Actinomycetota</taxon>
        <taxon>Actinomycetes</taxon>
        <taxon>Pseudonocardiales</taxon>
        <taxon>Pseudonocardiaceae</taxon>
        <taxon>Saccharopolyspora</taxon>
    </lineage>
</organism>
<dbReference type="AlphaFoldDB" id="A0A1H3T2J2"/>
<dbReference type="OrthoDB" id="5195079at2"/>
<evidence type="ECO:0000256" key="2">
    <source>
        <dbReference type="ARBA" id="ARBA00023002"/>
    </source>
</evidence>
<evidence type="ECO:0000313" key="4">
    <source>
        <dbReference type="EMBL" id="SDZ44462.1"/>
    </source>
</evidence>
<dbReference type="GO" id="GO:0016651">
    <property type="term" value="F:oxidoreductase activity, acting on NAD(P)H"/>
    <property type="evidence" value="ECO:0007669"/>
    <property type="project" value="TreeGrafter"/>
</dbReference>
<evidence type="ECO:0000256" key="1">
    <source>
        <dbReference type="ARBA" id="ARBA00022857"/>
    </source>
</evidence>
<keyword evidence="5" id="KW-1185">Reference proteome</keyword>
<dbReference type="PROSITE" id="PS01162">
    <property type="entry name" value="QOR_ZETA_CRYSTAL"/>
    <property type="match status" value="1"/>
</dbReference>
<dbReference type="EMBL" id="FNOK01000074">
    <property type="protein sequence ID" value="SDZ44462.1"/>
    <property type="molecule type" value="Genomic_DNA"/>
</dbReference>
<accession>A0A1H3T2J2</accession>
<dbReference type="Gene3D" id="3.40.50.720">
    <property type="entry name" value="NAD(P)-binding Rossmann-like Domain"/>
    <property type="match status" value="1"/>
</dbReference>